<feature type="region of interest" description="Disordered" evidence="1">
    <location>
        <begin position="175"/>
        <end position="218"/>
    </location>
</feature>
<dbReference type="Proteomes" id="UP000011083">
    <property type="component" value="Unassembled WGS sequence"/>
</dbReference>
<feature type="compositionally biased region" description="Gly residues" evidence="1">
    <location>
        <begin position="175"/>
        <end position="189"/>
    </location>
</feature>
<feature type="transmembrane region" description="Helical" evidence="2">
    <location>
        <begin position="7"/>
        <end position="32"/>
    </location>
</feature>
<feature type="transmembrane region" description="Helical" evidence="2">
    <location>
        <begin position="58"/>
        <end position="80"/>
    </location>
</feature>
<proteinExistence type="predicted"/>
<keyword evidence="2" id="KW-1133">Transmembrane helix</keyword>
<evidence type="ECO:0000313" key="4">
    <source>
        <dbReference type="Proteomes" id="UP000011083"/>
    </source>
</evidence>
<evidence type="ECO:0000256" key="2">
    <source>
        <dbReference type="SAM" id="Phobius"/>
    </source>
</evidence>
<sequence length="218" mass="22323">MADGKAIAVLGVGAILALIFGVLSVINIGLYAGAGDLDADFSDAPDNCKLPCRERTSVLGIVAGSLGLVAAGATVALLALGLLESSTRAVNLLAKGVLLATLFIVSVFQITAWALMARDIDKFLDTYGSAACDVSPHLWNAALAFGLFAFIAVSLLFLVVAGGLVLDFMSSDGGSSGGGGGGGGRGGSYYGDHVNQSRAEQQEAQQGQQQEQQQEHYQ</sequence>
<feature type="transmembrane region" description="Helical" evidence="2">
    <location>
        <begin position="92"/>
        <end position="116"/>
    </location>
</feature>
<dbReference type="EMBL" id="KB007974">
    <property type="protein sequence ID" value="ELR17343.1"/>
    <property type="molecule type" value="Genomic_DNA"/>
</dbReference>
<gene>
    <name evidence="3" type="ORF">ACA1_060700</name>
</gene>
<dbReference type="GeneID" id="14918262"/>
<dbReference type="KEGG" id="acan:ACA1_060700"/>
<dbReference type="RefSeq" id="XP_004339356.1">
    <property type="nucleotide sequence ID" value="XM_004339308.1"/>
</dbReference>
<accession>L8GXQ2</accession>
<evidence type="ECO:0008006" key="5">
    <source>
        <dbReference type="Google" id="ProtNLM"/>
    </source>
</evidence>
<dbReference type="VEuPathDB" id="AmoebaDB:ACA1_060700"/>
<dbReference type="AlphaFoldDB" id="L8GXQ2"/>
<feature type="transmembrane region" description="Helical" evidence="2">
    <location>
        <begin position="143"/>
        <end position="166"/>
    </location>
</feature>
<keyword evidence="2" id="KW-0812">Transmembrane</keyword>
<keyword evidence="2" id="KW-0472">Membrane</keyword>
<name>L8GXQ2_ACACF</name>
<evidence type="ECO:0000313" key="3">
    <source>
        <dbReference type="EMBL" id="ELR17343.1"/>
    </source>
</evidence>
<keyword evidence="4" id="KW-1185">Reference proteome</keyword>
<feature type="compositionally biased region" description="Low complexity" evidence="1">
    <location>
        <begin position="202"/>
        <end position="212"/>
    </location>
</feature>
<organism evidence="3 4">
    <name type="scientific">Acanthamoeba castellanii (strain ATCC 30010 / Neff)</name>
    <dbReference type="NCBI Taxonomy" id="1257118"/>
    <lineage>
        <taxon>Eukaryota</taxon>
        <taxon>Amoebozoa</taxon>
        <taxon>Discosea</taxon>
        <taxon>Longamoebia</taxon>
        <taxon>Centramoebida</taxon>
        <taxon>Acanthamoebidae</taxon>
        <taxon>Acanthamoeba</taxon>
    </lineage>
</organism>
<protein>
    <recommendedName>
        <fullName evidence="5">Transmembrane protein</fullName>
    </recommendedName>
</protein>
<reference evidence="3 4" key="1">
    <citation type="journal article" date="2013" name="Genome Biol.">
        <title>Genome of Acanthamoeba castellanii highlights extensive lateral gene transfer and early evolution of tyrosine kinase signaling.</title>
        <authorList>
            <person name="Clarke M."/>
            <person name="Lohan A.J."/>
            <person name="Liu B."/>
            <person name="Lagkouvardos I."/>
            <person name="Roy S."/>
            <person name="Zafar N."/>
            <person name="Bertelli C."/>
            <person name="Schilde C."/>
            <person name="Kianianmomeni A."/>
            <person name="Burglin T.R."/>
            <person name="Frech C."/>
            <person name="Turcotte B."/>
            <person name="Kopec K.O."/>
            <person name="Synnott J.M."/>
            <person name="Choo C."/>
            <person name="Paponov I."/>
            <person name="Finkler A."/>
            <person name="Soon Heng Tan C."/>
            <person name="Hutchins A.P."/>
            <person name="Weinmeier T."/>
            <person name="Rattei T."/>
            <person name="Chu J.S."/>
            <person name="Gimenez G."/>
            <person name="Irimia M."/>
            <person name="Rigden D.J."/>
            <person name="Fitzpatrick D.A."/>
            <person name="Lorenzo-Morales J."/>
            <person name="Bateman A."/>
            <person name="Chiu C.H."/>
            <person name="Tang P."/>
            <person name="Hegemann P."/>
            <person name="Fromm H."/>
            <person name="Raoult D."/>
            <person name="Greub G."/>
            <person name="Miranda-Saavedra D."/>
            <person name="Chen N."/>
            <person name="Nash P."/>
            <person name="Ginger M.L."/>
            <person name="Horn M."/>
            <person name="Schaap P."/>
            <person name="Caler L."/>
            <person name="Loftus B."/>
        </authorList>
    </citation>
    <scope>NUCLEOTIDE SEQUENCE [LARGE SCALE GENOMIC DNA]</scope>
    <source>
        <strain evidence="3 4">Neff</strain>
    </source>
</reference>
<evidence type="ECO:0000256" key="1">
    <source>
        <dbReference type="SAM" id="MobiDB-lite"/>
    </source>
</evidence>